<sequence length="67" mass="7725">MMLLKPVNMQAFLFCQLFIARSDFRLKISSFLPIIGKEIYDNMEVYLEKTTTLPADVQLAFGSLLCF</sequence>
<evidence type="ECO:0000313" key="2">
    <source>
        <dbReference type="Proteomes" id="UP000019270"/>
    </source>
</evidence>
<proteinExistence type="predicted"/>
<gene>
    <name evidence="1" type="ORF">PBF_08163</name>
</gene>
<dbReference type="PATRIC" id="fig|1307436.3.peg.1730"/>
<reference evidence="2" key="1">
    <citation type="submission" date="2013-03" db="EMBL/GenBank/DDBJ databases">
        <title>Draft genome sequence of Bacillus firmus DS1.</title>
        <authorList>
            <person name="Peng D."/>
            <person name="Zhu L."/>
            <person name="Sun M."/>
        </authorList>
    </citation>
    <scope>NUCLEOTIDE SEQUENCE [LARGE SCALE GENOMIC DNA]</scope>
    <source>
        <strain evidence="2">DS1</strain>
    </source>
</reference>
<organism evidence="1 2">
    <name type="scientific">Cytobacillus firmus DS1</name>
    <dbReference type="NCBI Taxonomy" id="1307436"/>
    <lineage>
        <taxon>Bacteria</taxon>
        <taxon>Bacillati</taxon>
        <taxon>Bacillota</taxon>
        <taxon>Bacilli</taxon>
        <taxon>Bacillales</taxon>
        <taxon>Bacillaceae</taxon>
        <taxon>Cytobacillus</taxon>
    </lineage>
</organism>
<dbReference type="Proteomes" id="UP000019270">
    <property type="component" value="Unassembled WGS sequence"/>
</dbReference>
<dbReference type="EMBL" id="APVL01000005">
    <property type="protein sequence ID" value="EWG11511.1"/>
    <property type="molecule type" value="Genomic_DNA"/>
</dbReference>
<dbReference type="AlphaFoldDB" id="W7L8G9"/>
<protein>
    <submittedName>
        <fullName evidence="1">Uncharacterized protein</fullName>
    </submittedName>
</protein>
<evidence type="ECO:0000313" key="1">
    <source>
        <dbReference type="EMBL" id="EWG11511.1"/>
    </source>
</evidence>
<comment type="caution">
    <text evidence="1">The sequence shown here is derived from an EMBL/GenBank/DDBJ whole genome shotgun (WGS) entry which is preliminary data.</text>
</comment>
<reference evidence="1 2" key="2">
    <citation type="journal article" date="2016" name="Sci. Rep.">
        <title>A novel serine protease, Sep1, from Bacillus firmus DS-1 has nematicidal activity and degrades multiple intestinal-associated nematode proteins.</title>
        <authorList>
            <person name="Geng C."/>
            <person name="Nie X."/>
            <person name="Tang Z."/>
            <person name="Zhang Y."/>
            <person name="Lin J."/>
            <person name="Sun M."/>
            <person name="Peng D."/>
        </authorList>
    </citation>
    <scope>NUCLEOTIDE SEQUENCE [LARGE SCALE GENOMIC DNA]</scope>
    <source>
        <strain evidence="1 2">DS1</strain>
    </source>
</reference>
<name>W7L8G9_CYTFI</name>
<accession>W7L8G9</accession>